<evidence type="ECO:0008006" key="3">
    <source>
        <dbReference type="Google" id="ProtNLM"/>
    </source>
</evidence>
<keyword evidence="1" id="KW-0812">Transmembrane</keyword>
<feature type="transmembrane region" description="Helical" evidence="1">
    <location>
        <begin position="100"/>
        <end position="119"/>
    </location>
</feature>
<gene>
    <name evidence="2" type="ORF">SDC9_88173</name>
</gene>
<comment type="caution">
    <text evidence="2">The sequence shown here is derived from an EMBL/GenBank/DDBJ whole genome shotgun (WGS) entry which is preliminary data.</text>
</comment>
<dbReference type="AlphaFoldDB" id="A0A644ZMC5"/>
<dbReference type="NCBIfam" id="TIGR02893">
    <property type="entry name" value="spore_yabQ"/>
    <property type="match status" value="1"/>
</dbReference>
<dbReference type="InterPro" id="IPR019074">
    <property type="entry name" value="YabQ"/>
</dbReference>
<feature type="transmembrane region" description="Helical" evidence="1">
    <location>
        <begin position="44"/>
        <end position="64"/>
    </location>
</feature>
<sequence>MIFSMSQQVNLFVFSLLGGMLIGTLFDIYRILRGFESLNKFVTAVEDLLFWILTGIIIFVFMMYTSYAYMSFNVFVYIAFGLLIYLKLISKGFVKTLHRLLIFLFTTIRIGFYIITYPLRICFYKILRKN</sequence>
<proteinExistence type="predicted"/>
<feature type="transmembrane region" description="Helical" evidence="1">
    <location>
        <begin position="70"/>
        <end position="88"/>
    </location>
</feature>
<reference evidence="2" key="1">
    <citation type="submission" date="2019-08" db="EMBL/GenBank/DDBJ databases">
        <authorList>
            <person name="Kucharzyk K."/>
            <person name="Murdoch R.W."/>
            <person name="Higgins S."/>
            <person name="Loffler F."/>
        </authorList>
    </citation>
    <scope>NUCLEOTIDE SEQUENCE</scope>
</reference>
<name>A0A644ZMC5_9ZZZZ</name>
<evidence type="ECO:0000256" key="1">
    <source>
        <dbReference type="SAM" id="Phobius"/>
    </source>
</evidence>
<evidence type="ECO:0000313" key="2">
    <source>
        <dbReference type="EMBL" id="MPM41518.1"/>
    </source>
</evidence>
<feature type="transmembrane region" description="Helical" evidence="1">
    <location>
        <begin position="12"/>
        <end position="32"/>
    </location>
</feature>
<protein>
    <recommendedName>
        <fullName evidence="3">Spore cortex biosynthesis protein YabQ</fullName>
    </recommendedName>
</protein>
<dbReference type="EMBL" id="VSSQ01009401">
    <property type="protein sequence ID" value="MPM41518.1"/>
    <property type="molecule type" value="Genomic_DNA"/>
</dbReference>
<dbReference type="Pfam" id="PF09578">
    <property type="entry name" value="Spore_YabQ"/>
    <property type="match status" value="1"/>
</dbReference>
<accession>A0A644ZMC5</accession>
<organism evidence="2">
    <name type="scientific">bioreactor metagenome</name>
    <dbReference type="NCBI Taxonomy" id="1076179"/>
    <lineage>
        <taxon>unclassified sequences</taxon>
        <taxon>metagenomes</taxon>
        <taxon>ecological metagenomes</taxon>
    </lineage>
</organism>
<keyword evidence="1" id="KW-1133">Transmembrane helix</keyword>
<keyword evidence="1" id="KW-0472">Membrane</keyword>